<dbReference type="AlphaFoldDB" id="A0A418Q3I8"/>
<keyword evidence="1" id="KW-1133">Transmembrane helix</keyword>
<name>A0A418Q3I8_9SPHN</name>
<feature type="transmembrane region" description="Helical" evidence="1">
    <location>
        <begin position="30"/>
        <end position="59"/>
    </location>
</feature>
<protein>
    <submittedName>
        <fullName evidence="3">PspC domain-containing protein</fullName>
    </submittedName>
</protein>
<evidence type="ECO:0000313" key="3">
    <source>
        <dbReference type="EMBL" id="RIX32475.1"/>
    </source>
</evidence>
<keyword evidence="4" id="KW-1185">Reference proteome</keyword>
<dbReference type="OrthoDB" id="7359894at2"/>
<organism evidence="3 4">
    <name type="scientific">Sphingomonas edaphi</name>
    <dbReference type="NCBI Taxonomy" id="2315689"/>
    <lineage>
        <taxon>Bacteria</taxon>
        <taxon>Pseudomonadati</taxon>
        <taxon>Pseudomonadota</taxon>
        <taxon>Alphaproteobacteria</taxon>
        <taxon>Sphingomonadales</taxon>
        <taxon>Sphingomonadaceae</taxon>
        <taxon>Sphingomonas</taxon>
    </lineage>
</organism>
<proteinExistence type="predicted"/>
<evidence type="ECO:0000259" key="2">
    <source>
        <dbReference type="Pfam" id="PF04024"/>
    </source>
</evidence>
<sequence>MNGRFVLNPAKAKVMGVCAGLSDWLGLDVLIVRLGVIALTLMTGPIAILFYILTGWLAADDR</sequence>
<dbReference type="EMBL" id="QXTF01000001">
    <property type="protein sequence ID" value="RIX32475.1"/>
    <property type="molecule type" value="Genomic_DNA"/>
</dbReference>
<accession>A0A418Q3I8</accession>
<keyword evidence="1" id="KW-0472">Membrane</keyword>
<comment type="caution">
    <text evidence="3">The sequence shown here is derived from an EMBL/GenBank/DDBJ whole genome shotgun (WGS) entry which is preliminary data.</text>
</comment>
<dbReference type="RefSeq" id="WP_119532451.1">
    <property type="nucleotide sequence ID" value="NZ_QXTF01000001.1"/>
</dbReference>
<evidence type="ECO:0000313" key="4">
    <source>
        <dbReference type="Proteomes" id="UP000285023"/>
    </source>
</evidence>
<dbReference type="Proteomes" id="UP000285023">
    <property type="component" value="Unassembled WGS sequence"/>
</dbReference>
<reference evidence="3 4" key="1">
    <citation type="submission" date="2018-09" db="EMBL/GenBank/DDBJ databases">
        <title>Sphingomonas sp. DAC4.</title>
        <authorList>
            <person name="Seo T."/>
        </authorList>
    </citation>
    <scope>NUCLEOTIDE SEQUENCE [LARGE SCALE GENOMIC DNA]</scope>
    <source>
        <strain evidence="3 4">DAC4</strain>
    </source>
</reference>
<evidence type="ECO:0000256" key="1">
    <source>
        <dbReference type="SAM" id="Phobius"/>
    </source>
</evidence>
<keyword evidence="1" id="KW-0812">Transmembrane</keyword>
<dbReference type="Pfam" id="PF04024">
    <property type="entry name" value="PspC"/>
    <property type="match status" value="1"/>
</dbReference>
<dbReference type="InterPro" id="IPR007168">
    <property type="entry name" value="Phageshock_PspC_N"/>
</dbReference>
<feature type="domain" description="Phage shock protein PspC N-terminal" evidence="2">
    <location>
        <begin position="5"/>
        <end position="57"/>
    </location>
</feature>
<gene>
    <name evidence="3" type="ORF">D3M59_05925</name>
</gene>